<accession>A0A371GWQ8</accession>
<protein>
    <recommendedName>
        <fullName evidence="1">Integrase zinc-binding domain-containing protein</fullName>
    </recommendedName>
</protein>
<dbReference type="AlphaFoldDB" id="A0A371GWQ8"/>
<dbReference type="EMBL" id="QJKJ01004263">
    <property type="protein sequence ID" value="RDX94863.1"/>
    <property type="molecule type" value="Genomic_DNA"/>
</dbReference>
<evidence type="ECO:0000259" key="1">
    <source>
        <dbReference type="Pfam" id="PF17921"/>
    </source>
</evidence>
<dbReference type="Proteomes" id="UP000257109">
    <property type="component" value="Unassembled WGS sequence"/>
</dbReference>
<feature type="non-terminal residue" evidence="2">
    <location>
        <position position="1"/>
    </location>
</feature>
<comment type="caution">
    <text evidence="2">The sequence shown here is derived from an EMBL/GenBank/DDBJ whole genome shotgun (WGS) entry which is preliminary data.</text>
</comment>
<gene>
    <name evidence="2" type="ORF">CR513_22699</name>
</gene>
<name>A0A371GWQ8_MUCPR</name>
<dbReference type="Pfam" id="PF17921">
    <property type="entry name" value="Integrase_H2C2"/>
    <property type="match status" value="1"/>
</dbReference>
<organism evidence="2 3">
    <name type="scientific">Mucuna pruriens</name>
    <name type="common">Velvet bean</name>
    <name type="synonym">Dolichos pruriens</name>
    <dbReference type="NCBI Taxonomy" id="157652"/>
    <lineage>
        <taxon>Eukaryota</taxon>
        <taxon>Viridiplantae</taxon>
        <taxon>Streptophyta</taxon>
        <taxon>Embryophyta</taxon>
        <taxon>Tracheophyta</taxon>
        <taxon>Spermatophyta</taxon>
        <taxon>Magnoliopsida</taxon>
        <taxon>eudicotyledons</taxon>
        <taxon>Gunneridae</taxon>
        <taxon>Pentapetalae</taxon>
        <taxon>rosids</taxon>
        <taxon>fabids</taxon>
        <taxon>Fabales</taxon>
        <taxon>Fabaceae</taxon>
        <taxon>Papilionoideae</taxon>
        <taxon>50 kb inversion clade</taxon>
        <taxon>NPAAA clade</taxon>
        <taxon>indigoferoid/millettioid clade</taxon>
        <taxon>Phaseoleae</taxon>
        <taxon>Mucuna</taxon>
    </lineage>
</organism>
<keyword evidence="3" id="KW-1185">Reference proteome</keyword>
<dbReference type="InterPro" id="IPR041588">
    <property type="entry name" value="Integrase_H2C2"/>
</dbReference>
<evidence type="ECO:0000313" key="2">
    <source>
        <dbReference type="EMBL" id="RDX94863.1"/>
    </source>
</evidence>
<reference evidence="2" key="1">
    <citation type="submission" date="2018-05" db="EMBL/GenBank/DDBJ databases">
        <title>Draft genome of Mucuna pruriens seed.</title>
        <authorList>
            <person name="Nnadi N.E."/>
            <person name="Vos R."/>
            <person name="Hasami M.H."/>
            <person name="Devisetty U.K."/>
            <person name="Aguiy J.C."/>
        </authorList>
    </citation>
    <scope>NUCLEOTIDE SEQUENCE [LARGE SCALE GENOMIC DNA]</scope>
    <source>
        <strain evidence="2">JCA_2017</strain>
    </source>
</reference>
<dbReference type="OrthoDB" id="1430228at2759"/>
<proteinExistence type="predicted"/>
<sequence>MDRLEILHVKAKDREWMTPIMTHPSRTKAMLPKSGKRLASTSSRPTTYTKADYVMSEIHKGIGDFHLSGWNMVARAVRAGYYWPMMRKECQLYVRKCRECQAHGSIDHSPTKEL</sequence>
<feature type="domain" description="Integrase zinc-binding" evidence="1">
    <location>
        <begin position="54"/>
        <end position="103"/>
    </location>
</feature>
<evidence type="ECO:0000313" key="3">
    <source>
        <dbReference type="Proteomes" id="UP000257109"/>
    </source>
</evidence>
<dbReference type="Gene3D" id="1.10.340.70">
    <property type="match status" value="1"/>
</dbReference>